<feature type="chain" id="PRO_5002045352" evidence="1">
    <location>
        <begin position="17"/>
        <end position="69"/>
    </location>
</feature>
<proteinExistence type="predicted"/>
<evidence type="ECO:0000256" key="1">
    <source>
        <dbReference type="SAM" id="SignalP"/>
    </source>
</evidence>
<reference evidence="2" key="2">
    <citation type="journal article" date="2015" name="Data Brief">
        <title>Shoot transcriptome of the giant reed, Arundo donax.</title>
        <authorList>
            <person name="Barrero R.A."/>
            <person name="Guerrero F.D."/>
            <person name="Moolhuijzen P."/>
            <person name="Goolsby J.A."/>
            <person name="Tidwell J."/>
            <person name="Bellgard S.E."/>
            <person name="Bellgard M.I."/>
        </authorList>
    </citation>
    <scope>NUCLEOTIDE SEQUENCE</scope>
    <source>
        <tissue evidence="2">Shoot tissue taken approximately 20 cm above the soil surface</tissue>
    </source>
</reference>
<dbReference type="AlphaFoldDB" id="A0A0A9HL64"/>
<sequence>MWSLSIMMLDFRVVSLQNMLWRQFPGFYVFRLSYITIRQHKDFMQPGNRPLWFDNLFILSGLCSWSFRR</sequence>
<reference evidence="2" key="1">
    <citation type="submission" date="2014-09" db="EMBL/GenBank/DDBJ databases">
        <authorList>
            <person name="Magalhaes I.L.F."/>
            <person name="Oliveira U."/>
            <person name="Santos F.R."/>
            <person name="Vidigal T.H.D.A."/>
            <person name="Brescovit A.D."/>
            <person name="Santos A.J."/>
        </authorList>
    </citation>
    <scope>NUCLEOTIDE SEQUENCE</scope>
    <source>
        <tissue evidence="2">Shoot tissue taken approximately 20 cm above the soil surface</tissue>
    </source>
</reference>
<accession>A0A0A9HL64</accession>
<keyword evidence="1" id="KW-0732">Signal</keyword>
<dbReference type="EMBL" id="GBRH01161322">
    <property type="protein sequence ID" value="JAE36574.1"/>
    <property type="molecule type" value="Transcribed_RNA"/>
</dbReference>
<name>A0A0A9HL64_ARUDO</name>
<evidence type="ECO:0000313" key="2">
    <source>
        <dbReference type="EMBL" id="JAE36574.1"/>
    </source>
</evidence>
<organism evidence="2">
    <name type="scientific">Arundo donax</name>
    <name type="common">Giant reed</name>
    <name type="synonym">Donax arundinaceus</name>
    <dbReference type="NCBI Taxonomy" id="35708"/>
    <lineage>
        <taxon>Eukaryota</taxon>
        <taxon>Viridiplantae</taxon>
        <taxon>Streptophyta</taxon>
        <taxon>Embryophyta</taxon>
        <taxon>Tracheophyta</taxon>
        <taxon>Spermatophyta</taxon>
        <taxon>Magnoliopsida</taxon>
        <taxon>Liliopsida</taxon>
        <taxon>Poales</taxon>
        <taxon>Poaceae</taxon>
        <taxon>PACMAD clade</taxon>
        <taxon>Arundinoideae</taxon>
        <taxon>Arundineae</taxon>
        <taxon>Arundo</taxon>
    </lineage>
</organism>
<protein>
    <submittedName>
        <fullName evidence="2">Uncharacterized protein</fullName>
    </submittedName>
</protein>
<feature type="signal peptide" evidence="1">
    <location>
        <begin position="1"/>
        <end position="16"/>
    </location>
</feature>